<evidence type="ECO:0000256" key="1">
    <source>
        <dbReference type="ARBA" id="ARBA00010652"/>
    </source>
</evidence>
<dbReference type="InterPro" id="IPR022171">
    <property type="entry name" value="PPE_C"/>
</dbReference>
<feature type="domain" description="PPE family C-terminal" evidence="3">
    <location>
        <begin position="321"/>
        <end position="401"/>
    </location>
</feature>
<dbReference type="Proteomes" id="UP000199601">
    <property type="component" value="Unassembled WGS sequence"/>
</dbReference>
<gene>
    <name evidence="4" type="ORF">BN000_00945</name>
</gene>
<dbReference type="Pfam" id="PF00823">
    <property type="entry name" value="PPE"/>
    <property type="match status" value="1"/>
</dbReference>
<sequence>MLDFALLPPEINSALMYAGPGSGPMLAAAAGWEALAADLLTTASAYQSVVTGLTDGPWLGAAAGSMAGAATPQIAWLNGTADQAEHAAVQAAAAASAYEAAFAATVPPPVIEANRVLLMELLATNFLGQNTPAIAATEAEYLQMWSQDAAAMYGYAGASAAASRVAPFDPASPATNPAGVAAQEVAVAQAVGTAAAADTQELSALTNAMPGTLAGLAGPQPAVNPLANLINGGTMELDGMGGALLESLAGSSTLHAGTPIDMFKEWVGPTRLFLTIFKDLEGLSHSMAPKAAVKAIEGAAKAAGSALPAALSSTGLGGAAGAVGKAVTVGALSVPQAWASAAPTATPAVATLNGLAASAAVEPATHAVGGVPMMGSGLGRGLAANFAAPRYGFKPTIVAHPPAGG</sequence>
<dbReference type="Pfam" id="PF12484">
    <property type="entry name" value="PPE-SVP"/>
    <property type="match status" value="1"/>
</dbReference>
<dbReference type="FunFam" id="1.20.1260.20:FF:000001">
    <property type="entry name" value="PPE family protein PPE41"/>
    <property type="match status" value="1"/>
</dbReference>
<reference evidence="5" key="1">
    <citation type="submission" date="2015-03" db="EMBL/GenBank/DDBJ databases">
        <authorList>
            <person name="Urmite Genomes"/>
        </authorList>
    </citation>
    <scope>NUCLEOTIDE SEQUENCE [LARGE SCALE GENOMIC DNA]</scope>
    <source>
        <strain evidence="5">CSUR P1344</strain>
    </source>
</reference>
<feature type="domain" description="PPE" evidence="2">
    <location>
        <begin position="3"/>
        <end position="165"/>
    </location>
</feature>
<dbReference type="GO" id="GO:0052572">
    <property type="term" value="P:response to host immune response"/>
    <property type="evidence" value="ECO:0007669"/>
    <property type="project" value="TreeGrafter"/>
</dbReference>
<evidence type="ECO:0000313" key="4">
    <source>
        <dbReference type="EMBL" id="CQD04911.1"/>
    </source>
</evidence>
<keyword evidence="5" id="KW-1185">Reference proteome</keyword>
<name>A0A0U1D1L8_9MYCO</name>
<dbReference type="EMBL" id="CTEC01000001">
    <property type="protein sequence ID" value="CQD04911.1"/>
    <property type="molecule type" value="Genomic_DNA"/>
</dbReference>
<dbReference type="PANTHER" id="PTHR46766">
    <property type="entry name" value="GLUTAMINE-RICH PROTEIN 2"/>
    <property type="match status" value="1"/>
</dbReference>
<proteinExistence type="inferred from homology"/>
<dbReference type="InterPro" id="IPR000030">
    <property type="entry name" value="PPE_dom"/>
</dbReference>
<protein>
    <submittedName>
        <fullName evidence="4">PPE family protein</fullName>
    </submittedName>
</protein>
<dbReference type="InterPro" id="IPR038332">
    <property type="entry name" value="PPE_sf"/>
</dbReference>
<organism evidence="4 5">
    <name type="scientific">Mycobacterium europaeum</name>
    <dbReference type="NCBI Taxonomy" id="761804"/>
    <lineage>
        <taxon>Bacteria</taxon>
        <taxon>Bacillati</taxon>
        <taxon>Actinomycetota</taxon>
        <taxon>Actinomycetes</taxon>
        <taxon>Mycobacteriales</taxon>
        <taxon>Mycobacteriaceae</taxon>
        <taxon>Mycobacterium</taxon>
        <taxon>Mycobacterium simiae complex</taxon>
    </lineage>
</organism>
<dbReference type="PANTHER" id="PTHR46766:SF1">
    <property type="entry name" value="GLUTAMINE-RICH PROTEIN 2"/>
    <property type="match status" value="1"/>
</dbReference>
<dbReference type="AlphaFoldDB" id="A0A0U1D1L8"/>
<dbReference type="Gene3D" id="1.20.1260.20">
    <property type="entry name" value="PPE superfamily"/>
    <property type="match status" value="1"/>
</dbReference>
<evidence type="ECO:0000259" key="2">
    <source>
        <dbReference type="Pfam" id="PF00823"/>
    </source>
</evidence>
<dbReference type="RefSeq" id="WP_090418789.1">
    <property type="nucleotide sequence ID" value="NZ_CTEC01000001.1"/>
</dbReference>
<dbReference type="SUPFAM" id="SSF140459">
    <property type="entry name" value="PE/PPE dimer-like"/>
    <property type="match status" value="1"/>
</dbReference>
<comment type="similarity">
    <text evidence="1">Belongs to the mycobacterial PPE family.</text>
</comment>
<accession>A0A0U1D1L8</accession>
<evidence type="ECO:0000259" key="3">
    <source>
        <dbReference type="Pfam" id="PF12484"/>
    </source>
</evidence>
<evidence type="ECO:0000313" key="5">
    <source>
        <dbReference type="Proteomes" id="UP000199601"/>
    </source>
</evidence>